<dbReference type="Proteomes" id="UP000790787">
    <property type="component" value="Chromosome 19"/>
</dbReference>
<evidence type="ECO:0000313" key="2">
    <source>
        <dbReference type="RefSeq" id="XP_075095129.1"/>
    </source>
</evidence>
<reference evidence="2" key="2">
    <citation type="submission" date="2025-08" db="UniProtKB">
        <authorList>
            <consortium name="RefSeq"/>
        </authorList>
    </citation>
    <scope>IDENTIFICATION</scope>
    <source>
        <tissue evidence="2">Leaf</tissue>
    </source>
</reference>
<name>A0AC58TD25_TOBAC</name>
<sequence length="360" mass="40797">MPALPFPQKIKREKLDKCFGRFLDMLKKLYMNIPFTEALTQMPTYAKFMKEIMSSKRKLEETTMVKLNAHCSAILQNKIPQKCGDPRSFTIPCSLGSEKFDKALCDSGASINLMPLSVFRKLEGELGVIKLILVSLQLADQTTILPEGIIEDILVRVDKLVFPVDFIVVDMEVNKEVPLILRRLFLSTEASDYSCFKLDVVGELAEKYKFDKLVGDTVERCITQSSTVEDEDPEIKKEAEALETEDQVVDEEELKEEASKPNVELKVLLTHLKYAFLETNNFSVIISADLTGTQEQKLVELKKHNKVIGWSIDDIQGIGPAICMHKILLEGNSKPVVQPQRKLNKNLEEVVHKEIIKLLD</sequence>
<proteinExistence type="predicted"/>
<keyword evidence="1" id="KW-1185">Reference proteome</keyword>
<gene>
    <name evidence="2" type="primary">LOC107794098</name>
</gene>
<dbReference type="RefSeq" id="XP_075095129.1">
    <property type="nucleotide sequence ID" value="XM_075239028.1"/>
</dbReference>
<evidence type="ECO:0000313" key="1">
    <source>
        <dbReference type="Proteomes" id="UP000790787"/>
    </source>
</evidence>
<accession>A0AC58TD25</accession>
<organism evidence="1 2">
    <name type="scientific">Nicotiana tabacum</name>
    <name type="common">Common tobacco</name>
    <dbReference type="NCBI Taxonomy" id="4097"/>
    <lineage>
        <taxon>Eukaryota</taxon>
        <taxon>Viridiplantae</taxon>
        <taxon>Streptophyta</taxon>
        <taxon>Embryophyta</taxon>
        <taxon>Tracheophyta</taxon>
        <taxon>Spermatophyta</taxon>
        <taxon>Magnoliopsida</taxon>
        <taxon>eudicotyledons</taxon>
        <taxon>Gunneridae</taxon>
        <taxon>Pentapetalae</taxon>
        <taxon>asterids</taxon>
        <taxon>lamiids</taxon>
        <taxon>Solanales</taxon>
        <taxon>Solanaceae</taxon>
        <taxon>Nicotianoideae</taxon>
        <taxon>Nicotianeae</taxon>
        <taxon>Nicotiana</taxon>
    </lineage>
</organism>
<reference evidence="1" key="1">
    <citation type="journal article" date="2014" name="Nat. Commun.">
        <title>The tobacco genome sequence and its comparison with those of tomato and potato.</title>
        <authorList>
            <person name="Sierro N."/>
            <person name="Battey J.N."/>
            <person name="Ouadi S."/>
            <person name="Bakaher N."/>
            <person name="Bovet L."/>
            <person name="Willig A."/>
            <person name="Goepfert S."/>
            <person name="Peitsch M.C."/>
            <person name="Ivanov N.V."/>
        </authorList>
    </citation>
    <scope>NUCLEOTIDE SEQUENCE [LARGE SCALE GENOMIC DNA]</scope>
</reference>
<protein>
    <submittedName>
        <fullName evidence="2">Uncharacterized protein LOC107794098</fullName>
    </submittedName>
</protein>